<evidence type="ECO:0000256" key="7">
    <source>
        <dbReference type="SAM" id="SignalP"/>
    </source>
</evidence>
<keyword evidence="5 6" id="KW-0046">Antibiotic resistance</keyword>
<feature type="signal peptide" evidence="7">
    <location>
        <begin position="1"/>
        <end position="26"/>
    </location>
</feature>
<dbReference type="PROSITE" id="PS00336">
    <property type="entry name" value="BETA_LACTAMASE_C"/>
    <property type="match status" value="1"/>
</dbReference>
<accession>A0A261U9E0</accession>
<organism evidence="9 10">
    <name type="scientific">Bordetella genomosp. 4</name>
    <dbReference type="NCBI Taxonomy" id="463044"/>
    <lineage>
        <taxon>Bacteria</taxon>
        <taxon>Pseudomonadati</taxon>
        <taxon>Pseudomonadota</taxon>
        <taxon>Betaproteobacteria</taxon>
        <taxon>Burkholderiales</taxon>
        <taxon>Alcaligenaceae</taxon>
        <taxon>Bordetella</taxon>
    </lineage>
</organism>
<dbReference type="GO" id="GO:0008800">
    <property type="term" value="F:beta-lactamase activity"/>
    <property type="evidence" value="ECO:0007669"/>
    <property type="project" value="UniProtKB-UniRule"/>
</dbReference>
<comment type="similarity">
    <text evidence="2 6">Belongs to the class-C beta-lactamase family.</text>
</comment>
<dbReference type="EC" id="3.5.2.6" evidence="3 6"/>
<evidence type="ECO:0000256" key="5">
    <source>
        <dbReference type="ARBA" id="ARBA00023251"/>
    </source>
</evidence>
<dbReference type="EMBL" id="NEVQ01000011">
    <property type="protein sequence ID" value="OZI58221.1"/>
    <property type="molecule type" value="Genomic_DNA"/>
</dbReference>
<sequence length="383" mass="41777">MYSVNKRWLQTLWCACLAAIVNPASAGAVPESPVNISQAAEQVMREYKVPGMAIAVTEHGKQTFYNFGVASKTTRQPVTSDTLFEIGSVSKTFTATLATYAQTLGRLSLDDSPAQYLPYLRGSNLDNVSLVHLGTHTAGGFPLQVPDDITNEKQLKRYFEAWTPQYAAGAARTYANPSIGLLGVVAAQALGLPFKTAMERQLFPLLGLHGTYIDVPSAKLENYAQGYNKADAPVRVNPGILADEAYGVKTTARDLIRFVQLNIDSSRGGSDLDKALRNTRVGYFALGAMTQDLIWEQYEESVELKDLLDGNSARIAYETHPVEAIVPPRPPMPAAWVNKTGSTNGFGAYVAFLPAQQKGIVILANKNFPIEARVRLAYLILMR</sequence>
<dbReference type="InterPro" id="IPR001586">
    <property type="entry name" value="Beta-lactam_class-C_AS"/>
</dbReference>
<comment type="catalytic activity">
    <reaction evidence="1 6">
        <text>a beta-lactam + H2O = a substituted beta-amino acid</text>
        <dbReference type="Rhea" id="RHEA:20401"/>
        <dbReference type="ChEBI" id="CHEBI:15377"/>
        <dbReference type="ChEBI" id="CHEBI:35627"/>
        <dbReference type="ChEBI" id="CHEBI:140347"/>
        <dbReference type="EC" id="3.5.2.6"/>
    </reaction>
</comment>
<feature type="chain" id="PRO_5012808458" description="Beta-lactamase" evidence="7">
    <location>
        <begin position="27"/>
        <end position="383"/>
    </location>
</feature>
<keyword evidence="7" id="KW-0732">Signal</keyword>
<dbReference type="SUPFAM" id="SSF56601">
    <property type="entry name" value="beta-lactamase/transpeptidase-like"/>
    <property type="match status" value="1"/>
</dbReference>
<evidence type="ECO:0000313" key="9">
    <source>
        <dbReference type="EMBL" id="OZI58221.1"/>
    </source>
</evidence>
<name>A0A261U9E0_9BORD</name>
<dbReference type="Proteomes" id="UP000216885">
    <property type="component" value="Unassembled WGS sequence"/>
</dbReference>
<dbReference type="GO" id="GO:0017001">
    <property type="term" value="P:antibiotic catabolic process"/>
    <property type="evidence" value="ECO:0007669"/>
    <property type="project" value="InterPro"/>
</dbReference>
<dbReference type="InterPro" id="IPR012338">
    <property type="entry name" value="Beta-lactam/transpept-like"/>
</dbReference>
<evidence type="ECO:0000313" key="10">
    <source>
        <dbReference type="Proteomes" id="UP000216885"/>
    </source>
</evidence>
<evidence type="ECO:0000256" key="2">
    <source>
        <dbReference type="ARBA" id="ARBA00007840"/>
    </source>
</evidence>
<dbReference type="RefSeq" id="WP_094837570.1">
    <property type="nucleotide sequence ID" value="NZ_NEVQ01000011.1"/>
</dbReference>
<evidence type="ECO:0000256" key="1">
    <source>
        <dbReference type="ARBA" id="ARBA00001526"/>
    </source>
</evidence>
<keyword evidence="4 6" id="KW-0378">Hydrolase</keyword>
<evidence type="ECO:0000256" key="4">
    <source>
        <dbReference type="ARBA" id="ARBA00022801"/>
    </source>
</evidence>
<gene>
    <name evidence="9" type="ORF">CAL20_07865</name>
</gene>
<dbReference type="PANTHER" id="PTHR46825:SF8">
    <property type="entry name" value="BETA-LACTAMASE-RELATED"/>
    <property type="match status" value="1"/>
</dbReference>
<dbReference type="Pfam" id="PF00144">
    <property type="entry name" value="Beta-lactamase"/>
    <property type="match status" value="1"/>
</dbReference>
<dbReference type="GO" id="GO:0046677">
    <property type="term" value="P:response to antibiotic"/>
    <property type="evidence" value="ECO:0007669"/>
    <property type="project" value="UniProtKB-UniRule"/>
</dbReference>
<proteinExistence type="inferred from homology"/>
<dbReference type="GO" id="GO:0030288">
    <property type="term" value="C:outer membrane-bounded periplasmic space"/>
    <property type="evidence" value="ECO:0007669"/>
    <property type="project" value="InterPro"/>
</dbReference>
<evidence type="ECO:0000256" key="3">
    <source>
        <dbReference type="ARBA" id="ARBA00012865"/>
    </source>
</evidence>
<dbReference type="Gene3D" id="3.40.710.10">
    <property type="entry name" value="DD-peptidase/beta-lactamase superfamily"/>
    <property type="match status" value="1"/>
</dbReference>
<dbReference type="NCBIfam" id="NF033085">
    <property type="entry name" value="bla_class_C"/>
    <property type="match status" value="1"/>
</dbReference>
<comment type="caution">
    <text evidence="9">The sequence shown here is derived from an EMBL/GenBank/DDBJ whole genome shotgun (WGS) entry which is preliminary data.</text>
</comment>
<keyword evidence="10" id="KW-1185">Reference proteome</keyword>
<dbReference type="PANTHER" id="PTHR46825">
    <property type="entry name" value="D-ALANYL-D-ALANINE-CARBOXYPEPTIDASE/ENDOPEPTIDASE AMPH"/>
    <property type="match status" value="1"/>
</dbReference>
<reference evidence="9 10" key="1">
    <citation type="submission" date="2017-05" db="EMBL/GenBank/DDBJ databases">
        <title>Complete and WGS of Bordetella genogroups.</title>
        <authorList>
            <person name="Spilker T."/>
            <person name="LiPuma J."/>
        </authorList>
    </citation>
    <scope>NUCLEOTIDE SEQUENCE [LARGE SCALE GENOMIC DNA]</scope>
    <source>
        <strain evidence="9 10">AU9919</strain>
    </source>
</reference>
<evidence type="ECO:0000259" key="8">
    <source>
        <dbReference type="Pfam" id="PF00144"/>
    </source>
</evidence>
<feature type="domain" description="Beta-lactamase-related" evidence="8">
    <location>
        <begin position="37"/>
        <end position="380"/>
    </location>
</feature>
<dbReference type="AlphaFoldDB" id="A0A261U9E0"/>
<dbReference type="InterPro" id="IPR050491">
    <property type="entry name" value="AmpC-like"/>
</dbReference>
<protein>
    <recommendedName>
        <fullName evidence="3 6">Beta-lactamase</fullName>
        <ecNumber evidence="3 6">3.5.2.6</ecNumber>
    </recommendedName>
</protein>
<dbReference type="InterPro" id="IPR001466">
    <property type="entry name" value="Beta-lactam-related"/>
</dbReference>
<evidence type="ECO:0000256" key="6">
    <source>
        <dbReference type="RuleBase" id="RU361140"/>
    </source>
</evidence>
<dbReference type="InterPro" id="IPR058136">
    <property type="entry name" value="AmpC"/>
</dbReference>